<evidence type="ECO:0000256" key="1">
    <source>
        <dbReference type="ARBA" id="ARBA00004370"/>
    </source>
</evidence>
<dbReference type="Gene3D" id="1.10.238.10">
    <property type="entry name" value="EF-hand"/>
    <property type="match status" value="2"/>
</dbReference>
<feature type="compositionally biased region" description="Basic and acidic residues" evidence="6">
    <location>
        <begin position="231"/>
        <end position="244"/>
    </location>
</feature>
<dbReference type="CDD" id="cd00051">
    <property type="entry name" value="EFh"/>
    <property type="match status" value="1"/>
</dbReference>
<dbReference type="PANTHER" id="PTHR46819:SF1">
    <property type="entry name" value="EF-HAND CALCIUM-BINDING DOMAIN-CONTAINING PROTEIN 7"/>
    <property type="match status" value="1"/>
</dbReference>
<dbReference type="PANTHER" id="PTHR46819">
    <property type="entry name" value="EF-HAND CALCIUM-BINDING DOMAIN-CONTAINING PROTEIN 7"/>
    <property type="match status" value="1"/>
</dbReference>
<feature type="compositionally biased region" description="Polar residues" evidence="6">
    <location>
        <begin position="204"/>
        <end position="230"/>
    </location>
</feature>
<evidence type="ECO:0000256" key="4">
    <source>
        <dbReference type="ARBA" id="ARBA00022837"/>
    </source>
</evidence>
<dbReference type="Pfam" id="PF13499">
    <property type="entry name" value="EF-hand_7"/>
    <property type="match status" value="1"/>
</dbReference>
<proteinExistence type="predicted"/>
<dbReference type="PROSITE" id="PS50222">
    <property type="entry name" value="EF_HAND_2"/>
    <property type="match status" value="2"/>
</dbReference>
<keyword evidence="3" id="KW-0677">Repeat</keyword>
<evidence type="ECO:0000256" key="6">
    <source>
        <dbReference type="SAM" id="MobiDB-lite"/>
    </source>
</evidence>
<evidence type="ECO:0000259" key="7">
    <source>
        <dbReference type="PROSITE" id="PS50222"/>
    </source>
</evidence>
<keyword evidence="4" id="KW-0106">Calcium</keyword>
<feature type="domain" description="EF-hand" evidence="7">
    <location>
        <begin position="150"/>
        <end position="185"/>
    </location>
</feature>
<dbReference type="InterPro" id="IPR011992">
    <property type="entry name" value="EF-hand-dom_pair"/>
</dbReference>
<dbReference type="PROSITE" id="PS00018">
    <property type="entry name" value="EF_HAND_1"/>
    <property type="match status" value="3"/>
</dbReference>
<evidence type="ECO:0000256" key="2">
    <source>
        <dbReference type="ARBA" id="ARBA00022723"/>
    </source>
</evidence>
<keyword evidence="5" id="KW-0472">Membrane</keyword>
<evidence type="ECO:0000256" key="5">
    <source>
        <dbReference type="ARBA" id="ARBA00023136"/>
    </source>
</evidence>
<protein>
    <submittedName>
        <fullName evidence="8">EF-hand calcium-binding domain-containing protein 7</fullName>
    </submittedName>
</protein>
<evidence type="ECO:0000256" key="3">
    <source>
        <dbReference type="ARBA" id="ARBA00022737"/>
    </source>
</evidence>
<dbReference type="EMBL" id="JAHFZB010000010">
    <property type="protein sequence ID" value="KAK6484534.1"/>
    <property type="molecule type" value="Genomic_DNA"/>
</dbReference>
<evidence type="ECO:0000313" key="9">
    <source>
        <dbReference type="Proteomes" id="UP001369086"/>
    </source>
</evidence>
<dbReference type="InterPro" id="IPR052266">
    <property type="entry name" value="Miro-EF-hand_domain"/>
</dbReference>
<dbReference type="SUPFAM" id="SSF47473">
    <property type="entry name" value="EF-hand"/>
    <property type="match status" value="2"/>
</dbReference>
<dbReference type="InterPro" id="IPR002048">
    <property type="entry name" value="EF_hand_dom"/>
</dbReference>
<feature type="compositionally biased region" description="Low complexity" evidence="6">
    <location>
        <begin position="245"/>
        <end position="260"/>
    </location>
</feature>
<dbReference type="Pfam" id="PF13202">
    <property type="entry name" value="EF-hand_5"/>
    <property type="match status" value="1"/>
</dbReference>
<gene>
    <name evidence="8" type="ORF">HHUSO_G12315</name>
</gene>
<keyword evidence="9" id="KW-1185">Reference proteome</keyword>
<keyword evidence="2" id="KW-0479">Metal-binding</keyword>
<dbReference type="InterPro" id="IPR018247">
    <property type="entry name" value="EF_Hand_1_Ca_BS"/>
</dbReference>
<accession>A0ABR0ZIE3</accession>
<dbReference type="SMART" id="SM00054">
    <property type="entry name" value="EFh"/>
    <property type="match status" value="3"/>
</dbReference>
<reference evidence="8 9" key="1">
    <citation type="submission" date="2021-05" db="EMBL/GenBank/DDBJ databases">
        <authorList>
            <person name="Zahm M."/>
            <person name="Klopp C."/>
            <person name="Cabau C."/>
            <person name="Kuhl H."/>
            <person name="Suciu R."/>
            <person name="Ciorpac M."/>
            <person name="Holostenco D."/>
            <person name="Gessner J."/>
            <person name="Wuertz S."/>
            <person name="Hohne C."/>
            <person name="Stock M."/>
            <person name="Gislard M."/>
            <person name="Lluch J."/>
            <person name="Milhes M."/>
            <person name="Lampietro C."/>
            <person name="Lopez Roques C."/>
            <person name="Donnadieu C."/>
            <person name="Du K."/>
            <person name="Schartl M."/>
            <person name="Guiguen Y."/>
        </authorList>
    </citation>
    <scope>NUCLEOTIDE SEQUENCE [LARGE SCALE GENOMIC DNA]</scope>
    <source>
        <strain evidence="8">Hh-F2</strain>
        <tissue evidence="8">Blood</tissue>
    </source>
</reference>
<feature type="region of interest" description="Disordered" evidence="6">
    <location>
        <begin position="200"/>
        <end position="262"/>
    </location>
</feature>
<comment type="caution">
    <text evidence="8">The sequence shown here is derived from an EMBL/GenBank/DDBJ whole genome shotgun (WGS) entry which is preliminary data.</text>
</comment>
<comment type="subcellular location">
    <subcellularLocation>
        <location evidence="1">Membrane</location>
    </subcellularLocation>
</comment>
<sequence length="642" mass="72728">MHFFKCVLNRQTDVKMAGYSGSGASIQRQQLETSSSQKSQVAQEELFYRKCRAAYLAVFRSSLENITSKEQLCLVLQQAGRNPSQKRLSRYWTLRTSKLSFDDFCEILKKEKPTEKTELIKAFQKIDLNGDGYITHNELYKVLTKKGEKMTPEEVKDVIALADTNQDGKLDYHEFCKLFTSTADQCQKAALEKLEADTRMRRQQFGSESESAPKNSLTQAVIPSAGTSQKTDLETTPRKADSRPSSRPSSARSRRASVSSTITMGASNAKSVKLAEPKSIQDWHHTSLKGCFFLEEDGGIMSLQYRLHILQTSTVYLTIKPLNLSQAEDKTSSWMSVDTALYIVRENERPEDSDLVCFTELRDKEKFGWKGELSSGVYYLIPFTTGCRLKRKRKIINKQAQLVYRGDNGELVLTKEFRSALSDIFEVIDLDGNGLLSLEEYNFFEQRTSGEKCDEEAWAVCKENFDTKKNELTRQGFMELNLMEANDREGDPRDLWVTLESMGYNRALEMVEACPFVVDVYCEVCKPKMKAVSLESGSKALSTAVYKSVINKGEAKVMKGNDNVIIYTYKSDARITAVIANKSNNKVTVHVNNEQSKNCVSSRGITVFAVEVPPRTNMVCQHVMPVNERQEWTYNCVESLMP</sequence>
<name>A0ABR0ZIE3_HUSHU</name>
<feature type="domain" description="EF-hand" evidence="7">
    <location>
        <begin position="114"/>
        <end position="149"/>
    </location>
</feature>
<dbReference type="Proteomes" id="UP001369086">
    <property type="component" value="Unassembled WGS sequence"/>
</dbReference>
<evidence type="ECO:0000313" key="8">
    <source>
        <dbReference type="EMBL" id="KAK6484534.1"/>
    </source>
</evidence>
<organism evidence="8 9">
    <name type="scientific">Huso huso</name>
    <name type="common">Beluga</name>
    <name type="synonym">Acipenser huso</name>
    <dbReference type="NCBI Taxonomy" id="61971"/>
    <lineage>
        <taxon>Eukaryota</taxon>
        <taxon>Metazoa</taxon>
        <taxon>Chordata</taxon>
        <taxon>Craniata</taxon>
        <taxon>Vertebrata</taxon>
        <taxon>Euteleostomi</taxon>
        <taxon>Actinopterygii</taxon>
        <taxon>Chondrostei</taxon>
        <taxon>Acipenseriformes</taxon>
        <taxon>Acipenseridae</taxon>
        <taxon>Huso</taxon>
    </lineage>
</organism>